<keyword evidence="3" id="KW-0812">Transmembrane</keyword>
<name>A0A315ZCX1_SEDFL</name>
<dbReference type="EMBL" id="QGDO01000002">
    <property type="protein sequence ID" value="PWJ42678.1"/>
    <property type="molecule type" value="Genomic_DNA"/>
</dbReference>
<dbReference type="PANTHER" id="PTHR43156">
    <property type="entry name" value="STAGE II SPORULATION PROTEIN E-RELATED"/>
    <property type="match status" value="1"/>
</dbReference>
<keyword evidence="1" id="KW-0378">Hydrolase</keyword>
<feature type="coiled-coil region" evidence="2">
    <location>
        <begin position="192"/>
        <end position="226"/>
    </location>
</feature>
<dbReference type="Gene3D" id="3.60.40.10">
    <property type="entry name" value="PPM-type phosphatase domain"/>
    <property type="match status" value="1"/>
</dbReference>
<dbReference type="GO" id="GO:0016791">
    <property type="term" value="F:phosphatase activity"/>
    <property type="evidence" value="ECO:0007669"/>
    <property type="project" value="TreeGrafter"/>
</dbReference>
<dbReference type="InterPro" id="IPR036457">
    <property type="entry name" value="PPM-type-like_dom_sf"/>
</dbReference>
<keyword evidence="2" id="KW-0175">Coiled coil</keyword>
<feature type="domain" description="PPM-type phosphatase" evidence="4">
    <location>
        <begin position="252"/>
        <end position="470"/>
    </location>
</feature>
<keyword evidence="3" id="KW-1133">Transmembrane helix</keyword>
<dbReference type="InterPro" id="IPR052016">
    <property type="entry name" value="Bact_Sigma-Reg"/>
</dbReference>
<evidence type="ECO:0000256" key="3">
    <source>
        <dbReference type="SAM" id="Phobius"/>
    </source>
</evidence>
<comment type="caution">
    <text evidence="5">The sequence shown here is derived from an EMBL/GenBank/DDBJ whole genome shotgun (WGS) entry which is preliminary data.</text>
</comment>
<sequence>MNHEQLILTLDTLETEQSVKKDGLLSESLKMVIGLSALYVVFFLLTENNIAALICCSFAIICFAILSLSTNKVIPFHLVKKLYPASVHFLIIGLILVTGGTDSAFIIWYGAVLCVAFFYGSLKRGKLWLILGAINVALVGLLEYYHIVSIPDLGNDQYKELTSYYSSFLFILYIGRNFYMYEKWHIQSLGESKNLTDEIVAQNEELKQYQEEIQTQNESLEKTQSILYSSLKYGRKIQSTLLDYSKLVKSSFDDAFIIERPRDIVSGDFYWCKETPTHLYLAVADCTGHGIPSAFLTLVGAANLHQATLIQKENDPSKVLEKLDQLILKDLNQGRNEGMDIGLLILDKKHNVGVYSGANTPLYIVRADELEEIKGSRNPIGDTRQNKKVFETTNIKLQKGDQVYITTDGFQDQFGGENDRKYLRKNLKNLLFNSKDLSMSEQCKLFEEEFDKWKGSNKQTDDILMVGFKY</sequence>
<accession>A0A315ZCX1</accession>
<reference evidence="5 6" key="1">
    <citation type="submission" date="2018-03" db="EMBL/GenBank/DDBJ databases">
        <title>Genomic Encyclopedia of Archaeal and Bacterial Type Strains, Phase II (KMG-II): from individual species to whole genera.</title>
        <authorList>
            <person name="Goeker M."/>
        </authorList>
    </citation>
    <scope>NUCLEOTIDE SEQUENCE [LARGE SCALE GENOMIC DNA]</scope>
    <source>
        <strain evidence="5 6">DSM 28229</strain>
    </source>
</reference>
<evidence type="ECO:0000313" key="6">
    <source>
        <dbReference type="Proteomes" id="UP000245535"/>
    </source>
</evidence>
<feature type="transmembrane region" description="Helical" evidence="3">
    <location>
        <begin position="28"/>
        <end position="45"/>
    </location>
</feature>
<dbReference type="Proteomes" id="UP000245535">
    <property type="component" value="Unassembled WGS sequence"/>
</dbReference>
<feature type="transmembrane region" description="Helical" evidence="3">
    <location>
        <begin position="51"/>
        <end position="70"/>
    </location>
</feature>
<evidence type="ECO:0000256" key="1">
    <source>
        <dbReference type="ARBA" id="ARBA00022801"/>
    </source>
</evidence>
<evidence type="ECO:0000259" key="4">
    <source>
        <dbReference type="SMART" id="SM00331"/>
    </source>
</evidence>
<evidence type="ECO:0000313" key="5">
    <source>
        <dbReference type="EMBL" id="PWJ42678.1"/>
    </source>
</evidence>
<protein>
    <submittedName>
        <fullName evidence="5">Serine phosphatase RsbU (Regulator of sigma subunit)</fullName>
    </submittedName>
</protein>
<feature type="transmembrane region" description="Helical" evidence="3">
    <location>
        <begin position="127"/>
        <end position="147"/>
    </location>
</feature>
<organism evidence="5 6">
    <name type="scientific">Sediminitomix flava</name>
    <dbReference type="NCBI Taxonomy" id="379075"/>
    <lineage>
        <taxon>Bacteria</taxon>
        <taxon>Pseudomonadati</taxon>
        <taxon>Bacteroidota</taxon>
        <taxon>Cytophagia</taxon>
        <taxon>Cytophagales</taxon>
        <taxon>Flammeovirgaceae</taxon>
        <taxon>Sediminitomix</taxon>
    </lineage>
</organism>
<dbReference type="PANTHER" id="PTHR43156:SF9">
    <property type="entry name" value="HAMP DOMAIN-CONTAINING PROTEIN"/>
    <property type="match status" value="1"/>
</dbReference>
<feature type="transmembrane region" description="Helical" evidence="3">
    <location>
        <begin position="82"/>
        <end position="99"/>
    </location>
</feature>
<dbReference type="SMART" id="SM00331">
    <property type="entry name" value="PP2C_SIG"/>
    <property type="match status" value="1"/>
</dbReference>
<dbReference type="OrthoDB" id="974805at2"/>
<evidence type="ECO:0000256" key="2">
    <source>
        <dbReference type="SAM" id="Coils"/>
    </source>
</evidence>
<proteinExistence type="predicted"/>
<keyword evidence="3" id="KW-0472">Membrane</keyword>
<dbReference type="AlphaFoldDB" id="A0A315ZCX1"/>
<dbReference type="InterPro" id="IPR001932">
    <property type="entry name" value="PPM-type_phosphatase-like_dom"/>
</dbReference>
<keyword evidence="6" id="KW-1185">Reference proteome</keyword>
<dbReference type="Pfam" id="PF07228">
    <property type="entry name" value="SpoIIE"/>
    <property type="match status" value="1"/>
</dbReference>
<feature type="transmembrane region" description="Helical" evidence="3">
    <location>
        <begin position="105"/>
        <end position="122"/>
    </location>
</feature>
<dbReference type="RefSeq" id="WP_109616809.1">
    <property type="nucleotide sequence ID" value="NZ_QGDO01000002.1"/>
</dbReference>
<gene>
    <name evidence="5" type="ORF">BC781_102223</name>
</gene>